<protein>
    <recommendedName>
        <fullName evidence="6 16">Alpha-1,3/1,6-mannosyltransferase ALG2</fullName>
        <ecNumber evidence="5 16">2.4.1.132</ecNumber>
        <ecNumber evidence="4 16">2.4.1.257</ecNumber>
    </recommendedName>
    <alternativeName>
        <fullName evidence="16">GDP-Man:Man(1)GlcNAc(2)-PP-Dol alpha-1,3-mannosyltransferase</fullName>
    </alternativeName>
</protein>
<evidence type="ECO:0000256" key="15">
    <source>
        <dbReference type="ARBA" id="ARBA00045104"/>
    </source>
</evidence>
<evidence type="ECO:0000256" key="5">
    <source>
        <dbReference type="ARBA" id="ARBA00012649"/>
    </source>
</evidence>
<feature type="domain" description="Glycosyl transferase family 1" evidence="17">
    <location>
        <begin position="215"/>
        <end position="290"/>
    </location>
</feature>
<keyword evidence="8 16" id="KW-0808">Transferase</keyword>
<dbReference type="GO" id="GO:0004378">
    <property type="term" value="F:GDP-Man:Man(1)GlcNAc(2)-PP-Dol alpha-1,3-mannosyltransferase activity"/>
    <property type="evidence" value="ECO:0007669"/>
    <property type="project" value="UniProtKB-UniRule"/>
</dbReference>
<dbReference type="GO" id="GO:0005789">
    <property type="term" value="C:endoplasmic reticulum membrane"/>
    <property type="evidence" value="ECO:0007669"/>
    <property type="project" value="UniProtKB-SubCell"/>
</dbReference>
<evidence type="ECO:0000313" key="20">
    <source>
        <dbReference type="Proteomes" id="UP000189911"/>
    </source>
</evidence>
<evidence type="ECO:0000256" key="1">
    <source>
        <dbReference type="ARBA" id="ARBA00003142"/>
    </source>
</evidence>
<comment type="pathway">
    <text evidence="3 16">Protein modification; protein glycosylation.</text>
</comment>
<evidence type="ECO:0000256" key="12">
    <source>
        <dbReference type="ARBA" id="ARBA00023136"/>
    </source>
</evidence>
<keyword evidence="13" id="KW-0325">Glycoprotein</keyword>
<comment type="similarity">
    <text evidence="16">Belongs to the glycosyltransferase group 1 family.</text>
</comment>
<keyword evidence="9 16" id="KW-0812">Transmembrane</keyword>
<dbReference type="InterPro" id="IPR027054">
    <property type="entry name" value="ALG2"/>
</dbReference>
<dbReference type="PANTHER" id="PTHR45918">
    <property type="entry name" value="ALPHA-1,3/1,6-MANNOSYLTRANSFERASE ALG2"/>
    <property type="match status" value="1"/>
</dbReference>
<dbReference type="InterPro" id="IPR001296">
    <property type="entry name" value="Glyco_trans_1"/>
</dbReference>
<dbReference type="Gene3D" id="3.40.50.2000">
    <property type="entry name" value="Glycogen Phosphorylase B"/>
    <property type="match status" value="2"/>
</dbReference>
<dbReference type="PANTHER" id="PTHR45918:SF1">
    <property type="entry name" value="ALPHA-1,3_1,6-MANNOSYLTRANSFERASE ALG2"/>
    <property type="match status" value="1"/>
</dbReference>
<evidence type="ECO:0000256" key="3">
    <source>
        <dbReference type="ARBA" id="ARBA00004922"/>
    </source>
</evidence>
<dbReference type="OrthoDB" id="448893at2759"/>
<organism evidence="19 20">
    <name type="scientific">Lachancea nothofagi CBS 11611</name>
    <dbReference type="NCBI Taxonomy" id="1266666"/>
    <lineage>
        <taxon>Eukaryota</taxon>
        <taxon>Fungi</taxon>
        <taxon>Dikarya</taxon>
        <taxon>Ascomycota</taxon>
        <taxon>Saccharomycotina</taxon>
        <taxon>Saccharomycetes</taxon>
        <taxon>Saccharomycetales</taxon>
        <taxon>Saccharomycetaceae</taxon>
        <taxon>Lachancea</taxon>
    </lineage>
</organism>
<feature type="domain" description="Glycosyltransferase subfamily 4-like N-terminal" evidence="18">
    <location>
        <begin position="26"/>
        <end position="205"/>
    </location>
</feature>
<feature type="domain" description="Glycosyl transferase family 1" evidence="17">
    <location>
        <begin position="312"/>
        <end position="402"/>
    </location>
</feature>
<evidence type="ECO:0000256" key="13">
    <source>
        <dbReference type="ARBA" id="ARBA00023180"/>
    </source>
</evidence>
<keyword evidence="10 16" id="KW-0256">Endoplasmic reticulum</keyword>
<evidence type="ECO:0000256" key="9">
    <source>
        <dbReference type="ARBA" id="ARBA00022692"/>
    </source>
</evidence>
<name>A0A1G4JRN0_9SACH</name>
<evidence type="ECO:0000259" key="18">
    <source>
        <dbReference type="Pfam" id="PF13439"/>
    </source>
</evidence>
<dbReference type="Pfam" id="PF13439">
    <property type="entry name" value="Glyco_transf_4"/>
    <property type="match status" value="1"/>
</dbReference>
<comment type="catalytic activity">
    <reaction evidence="15 16">
        <text>an alpha-D-Man-(1-&gt;3)-beta-D-Man-(1-&gt;4)-beta-D-GlcNAc-(1-&gt;4)-alpha-D-GlcNAc-diphospho-di-trans,poly-cis-dolichol + GDP-alpha-D-mannose = an alpha-D-Man-(1-&gt;3)-[alpha-D-Man-(1-&gt;6)]-beta-D-Man-(1-&gt;4)-beta-D-GlcNAc-(1-&gt;4)-alpha-D-GlcNAc-diphospho-di-trans,poly-cis-dolichol + GDP + H(+)</text>
        <dbReference type="Rhea" id="RHEA:29519"/>
        <dbReference type="Rhea" id="RHEA-COMP:19513"/>
        <dbReference type="Rhea" id="RHEA-COMP:19515"/>
        <dbReference type="ChEBI" id="CHEBI:15378"/>
        <dbReference type="ChEBI" id="CHEBI:57527"/>
        <dbReference type="ChEBI" id="CHEBI:58189"/>
        <dbReference type="ChEBI" id="CHEBI:132510"/>
        <dbReference type="ChEBI" id="CHEBI:132511"/>
        <dbReference type="EC" id="2.4.1.257"/>
    </reaction>
    <physiologicalReaction direction="left-to-right" evidence="15 16">
        <dbReference type="Rhea" id="RHEA:29520"/>
    </physiologicalReaction>
</comment>
<dbReference type="FunFam" id="3.40.50.2000:FF:000222">
    <property type="entry name" value="Alpha-1,3-mannosyltransferase ALG2"/>
    <property type="match status" value="1"/>
</dbReference>
<gene>
    <name evidence="19" type="ORF">LANO_0E04038G</name>
</gene>
<comment type="function">
    <text evidence="1 16">Mannosylates Man(2)GlcNAc(2)-dolichol diphosphate and Man(1)GlcNAc(2)-dolichol diphosphate to form Man(3)GlcNAc(2)-dolichol diphosphate.</text>
</comment>
<evidence type="ECO:0000256" key="14">
    <source>
        <dbReference type="ARBA" id="ARBA00045103"/>
    </source>
</evidence>
<dbReference type="AlphaFoldDB" id="A0A1G4JRN0"/>
<evidence type="ECO:0000256" key="4">
    <source>
        <dbReference type="ARBA" id="ARBA00011969"/>
    </source>
</evidence>
<dbReference type="InterPro" id="IPR028098">
    <property type="entry name" value="Glyco_trans_4-like_N"/>
</dbReference>
<evidence type="ECO:0000256" key="6">
    <source>
        <dbReference type="ARBA" id="ARBA00019218"/>
    </source>
</evidence>
<feature type="transmembrane region" description="Helical" evidence="16">
    <location>
        <begin position="450"/>
        <end position="470"/>
    </location>
</feature>
<dbReference type="EC" id="2.4.1.132" evidence="5 16"/>
<evidence type="ECO:0000256" key="7">
    <source>
        <dbReference type="ARBA" id="ARBA00022676"/>
    </source>
</evidence>
<dbReference type="CDD" id="cd03805">
    <property type="entry name" value="GT4_ALG2-like"/>
    <property type="match status" value="1"/>
</dbReference>
<dbReference type="Pfam" id="PF00534">
    <property type="entry name" value="Glycos_transf_1"/>
    <property type="match status" value="2"/>
</dbReference>
<dbReference type="GO" id="GO:0102704">
    <property type="term" value="F:GDP-Man:Man(2)GlcNAc(2)-PP-Dol alpha-1,6-mannosyltransferase activity"/>
    <property type="evidence" value="ECO:0007669"/>
    <property type="project" value="UniProtKB-UniRule"/>
</dbReference>
<evidence type="ECO:0000313" key="19">
    <source>
        <dbReference type="EMBL" id="SCU93499.1"/>
    </source>
</evidence>
<evidence type="ECO:0000256" key="2">
    <source>
        <dbReference type="ARBA" id="ARBA00004477"/>
    </source>
</evidence>
<evidence type="ECO:0000256" key="8">
    <source>
        <dbReference type="ARBA" id="ARBA00022679"/>
    </source>
</evidence>
<comment type="subcellular location">
    <subcellularLocation>
        <location evidence="2">Endoplasmic reticulum membrane</location>
        <topology evidence="2">Multi-pass membrane protein</topology>
    </subcellularLocation>
</comment>
<reference evidence="20" key="1">
    <citation type="submission" date="2016-03" db="EMBL/GenBank/DDBJ databases">
        <authorList>
            <person name="Devillers Hugo."/>
        </authorList>
    </citation>
    <scope>NUCLEOTIDE SEQUENCE [LARGE SCALE GENOMIC DNA]</scope>
</reference>
<keyword evidence="11 16" id="KW-1133">Transmembrane helix</keyword>
<keyword evidence="12 16" id="KW-0472">Membrane</keyword>
<evidence type="ECO:0000256" key="16">
    <source>
        <dbReference type="RuleBase" id="RU367136"/>
    </source>
</evidence>
<dbReference type="SUPFAM" id="SSF53756">
    <property type="entry name" value="UDP-Glycosyltransferase/glycogen phosphorylase"/>
    <property type="match status" value="1"/>
</dbReference>
<dbReference type="EMBL" id="LT598451">
    <property type="protein sequence ID" value="SCU93499.1"/>
    <property type="molecule type" value="Genomic_DNA"/>
</dbReference>
<dbReference type="EC" id="2.4.1.257" evidence="4 16"/>
<keyword evidence="20" id="KW-1185">Reference proteome</keyword>
<accession>A0A1G4JRN0</accession>
<sequence>MKSSTQSTKAERDKLRIAFVHPDLGIGGAERLVVDAAMGLQEKGHEVVIYTSHCDKAHCFEEIKNGQLKVEVLGDFLPTNFNGKLFILFANLRQLYLTSKLAVTGRIKSNDLYVVDQLSTCVPLFHMLGKRSKVLFYCHFPDQLLAPRTSLLKKLYRIPFDLLEELTMNSADCIVVNSKFTRSVYHKTFRLMAQEPNVVYPCVGLETQRVPNEDHSRFNSLMSNDTKFYLSINRYERKKNIELAITSFALSSQSSCSNVKLVLAGGYDERIVENKQYLRELQDAAHNLKLSFVTLHYPHWDASSPSADNVAGAKIIFLTSVSSSLKDLLLQKSEMLLYTPSHEHFGIVPLEAMKLGRPVLAVNNGGPLETVVTLTPKLNESEATGWLRPSDPEHWAAAIEEAVPYLSGNRTIFHENGPARVRNLFSRDAMTVQFEKNIGELSWSDNKNSFLHYIARFAFFLALLLPVLLFSGARAWPFGLFVASFSFAF</sequence>
<keyword evidence="7 16" id="KW-0328">Glycosyltransferase</keyword>
<proteinExistence type="inferred from homology"/>
<evidence type="ECO:0000259" key="17">
    <source>
        <dbReference type="Pfam" id="PF00534"/>
    </source>
</evidence>
<dbReference type="UniPathway" id="UPA00378"/>
<evidence type="ECO:0000256" key="11">
    <source>
        <dbReference type="ARBA" id="ARBA00022989"/>
    </source>
</evidence>
<dbReference type="Proteomes" id="UP000189911">
    <property type="component" value="Chromosome E"/>
</dbReference>
<evidence type="ECO:0000256" key="10">
    <source>
        <dbReference type="ARBA" id="ARBA00022824"/>
    </source>
</evidence>
<comment type="catalytic activity">
    <reaction evidence="14 16">
        <text>a beta-D-Man-(1-&gt;4)-beta-D-GlcNAc-(1-&gt;4)-alpha-D-GlcNAc-diphospho-di-trans,poly-cis-dolichol + GDP-alpha-D-mannose = an alpha-D-Man-(1-&gt;3)-beta-D-Man-(1-&gt;4)-beta-D-GlcNAc-(1-&gt;4)-alpha-D-GlcNAc-diphospho-di-trans,poly-cis-dolichol + GDP + H(+)</text>
        <dbReference type="Rhea" id="RHEA:29515"/>
        <dbReference type="Rhea" id="RHEA-COMP:19511"/>
        <dbReference type="Rhea" id="RHEA-COMP:19513"/>
        <dbReference type="ChEBI" id="CHEBI:15378"/>
        <dbReference type="ChEBI" id="CHEBI:57527"/>
        <dbReference type="ChEBI" id="CHEBI:58189"/>
        <dbReference type="ChEBI" id="CHEBI:58472"/>
        <dbReference type="ChEBI" id="CHEBI:132510"/>
        <dbReference type="EC" id="2.4.1.132"/>
    </reaction>
    <physiologicalReaction direction="left-to-right" evidence="14 16">
        <dbReference type="Rhea" id="RHEA:29516"/>
    </physiologicalReaction>
</comment>